<dbReference type="Proteomes" id="UP000539175">
    <property type="component" value="Unassembled WGS sequence"/>
</dbReference>
<dbReference type="AlphaFoldDB" id="A0A7X0ED26"/>
<dbReference type="SUPFAM" id="SSF53697">
    <property type="entry name" value="SIS domain"/>
    <property type="match status" value="1"/>
</dbReference>
<dbReference type="CDD" id="cd05006">
    <property type="entry name" value="SIS_GmhA"/>
    <property type="match status" value="1"/>
</dbReference>
<evidence type="ECO:0000313" key="3">
    <source>
        <dbReference type="Proteomes" id="UP000539175"/>
    </source>
</evidence>
<organism evidence="2 3">
    <name type="scientific">Nitrospirillum iridis</name>
    <dbReference type="NCBI Taxonomy" id="765888"/>
    <lineage>
        <taxon>Bacteria</taxon>
        <taxon>Pseudomonadati</taxon>
        <taxon>Pseudomonadota</taxon>
        <taxon>Alphaproteobacteria</taxon>
        <taxon>Rhodospirillales</taxon>
        <taxon>Azospirillaceae</taxon>
        <taxon>Nitrospirillum</taxon>
    </lineage>
</organism>
<dbReference type="InterPro" id="IPR035461">
    <property type="entry name" value="GmhA/DiaA"/>
</dbReference>
<gene>
    <name evidence="2" type="ORF">FHS74_002858</name>
</gene>
<proteinExistence type="predicted"/>
<dbReference type="GO" id="GO:0097367">
    <property type="term" value="F:carbohydrate derivative binding"/>
    <property type="evidence" value="ECO:0007669"/>
    <property type="project" value="InterPro"/>
</dbReference>
<feature type="domain" description="SIS" evidence="1">
    <location>
        <begin position="49"/>
        <end position="215"/>
    </location>
</feature>
<reference evidence="2 3" key="1">
    <citation type="submission" date="2020-08" db="EMBL/GenBank/DDBJ databases">
        <title>Genomic Encyclopedia of Type Strains, Phase IV (KMG-IV): sequencing the most valuable type-strain genomes for metagenomic binning, comparative biology and taxonomic classification.</title>
        <authorList>
            <person name="Goeker M."/>
        </authorList>
    </citation>
    <scope>NUCLEOTIDE SEQUENCE [LARGE SCALE GENOMIC DNA]</scope>
    <source>
        <strain evidence="2 3">DSM 22198</strain>
    </source>
</reference>
<dbReference type="PANTHER" id="PTHR30390">
    <property type="entry name" value="SEDOHEPTULOSE 7-PHOSPHATE ISOMERASE / DNAA INITIATOR-ASSOCIATING FACTOR FOR REPLICATION INITIATION"/>
    <property type="match status" value="1"/>
</dbReference>
<comment type="caution">
    <text evidence="2">The sequence shown here is derived from an EMBL/GenBank/DDBJ whole genome shotgun (WGS) entry which is preliminary data.</text>
</comment>
<dbReference type="RefSeq" id="WP_246463128.1">
    <property type="nucleotide sequence ID" value="NZ_JACIIZ010000007.1"/>
</dbReference>
<accession>A0A7X0ED26</accession>
<dbReference type="Pfam" id="PF13580">
    <property type="entry name" value="SIS_2"/>
    <property type="match status" value="1"/>
</dbReference>
<protein>
    <submittedName>
        <fullName evidence="2">Phosphoheptose isomerase</fullName>
    </submittedName>
</protein>
<dbReference type="InterPro" id="IPR001347">
    <property type="entry name" value="SIS_dom"/>
</dbReference>
<dbReference type="PANTHER" id="PTHR30390:SF8">
    <property type="entry name" value="SUGAR ISOMERASE (SIS)"/>
    <property type="match status" value="1"/>
</dbReference>
<keyword evidence="3" id="KW-1185">Reference proteome</keyword>
<dbReference type="InterPro" id="IPR050099">
    <property type="entry name" value="SIS_GmhA/DiaA_subfam"/>
</dbReference>
<dbReference type="InterPro" id="IPR046348">
    <property type="entry name" value="SIS_dom_sf"/>
</dbReference>
<dbReference type="GO" id="GO:0016853">
    <property type="term" value="F:isomerase activity"/>
    <property type="evidence" value="ECO:0007669"/>
    <property type="project" value="UniProtKB-KW"/>
</dbReference>
<evidence type="ECO:0000259" key="1">
    <source>
        <dbReference type="PROSITE" id="PS51464"/>
    </source>
</evidence>
<dbReference type="GO" id="GO:1901135">
    <property type="term" value="P:carbohydrate derivative metabolic process"/>
    <property type="evidence" value="ECO:0007669"/>
    <property type="project" value="InterPro"/>
</dbReference>
<name>A0A7X0ED26_9PROT</name>
<dbReference type="Gene3D" id="3.40.50.10490">
    <property type="entry name" value="Glucose-6-phosphate isomerase like protein, domain 1"/>
    <property type="match status" value="1"/>
</dbReference>
<dbReference type="PROSITE" id="PS51464">
    <property type="entry name" value="SIS"/>
    <property type="match status" value="1"/>
</dbReference>
<keyword evidence="2" id="KW-0413">Isomerase</keyword>
<sequence length="215" mass="22747">MSELPPSTPKFPTRPYQDCGTYGDDYFQAVARAHASVDRQALNRAAALLTDAIGAGRTLFSCGNGGSAAIANHLVCDCLKGIRTDTTVKPVVHSLVATMEVITAIANDMAYDQVFAYQVQSYVRPGDVLIAISSSGNSPNILNALTAARGQGAHTIALTGFTGGGAATLADVNLHVDAHNYGVVEDVHQSIMHLLAQFLRLRHLTDPTLAVSRPF</sequence>
<dbReference type="EMBL" id="JACIIZ010000007">
    <property type="protein sequence ID" value="MBB6252298.1"/>
    <property type="molecule type" value="Genomic_DNA"/>
</dbReference>
<evidence type="ECO:0000313" key="2">
    <source>
        <dbReference type="EMBL" id="MBB6252298.1"/>
    </source>
</evidence>